<reference evidence="1" key="1">
    <citation type="submission" date="2012-05" db="EMBL/GenBank/DDBJ databases">
        <authorList>
            <person name="Krishnakumar V."/>
            <person name="Cheung F."/>
            <person name="Xiao Y."/>
            <person name="Chan A."/>
            <person name="Moskal W.A."/>
            <person name="Town C.D."/>
        </authorList>
    </citation>
    <scope>NUCLEOTIDE SEQUENCE</scope>
</reference>
<evidence type="ECO:0000313" key="1">
    <source>
        <dbReference type="EMBL" id="AFK34673.1"/>
    </source>
</evidence>
<sequence>MFIILATSSTLYTLLSKKKKHKKMGFNAG</sequence>
<dbReference type="AlphaFoldDB" id="I3S331"/>
<protein>
    <submittedName>
        <fullName evidence="1">Uncharacterized protein</fullName>
    </submittedName>
</protein>
<organism evidence="1">
    <name type="scientific">Medicago truncatula</name>
    <name type="common">Barrel medic</name>
    <name type="synonym">Medicago tribuloides</name>
    <dbReference type="NCBI Taxonomy" id="3880"/>
    <lineage>
        <taxon>Eukaryota</taxon>
        <taxon>Viridiplantae</taxon>
        <taxon>Streptophyta</taxon>
        <taxon>Embryophyta</taxon>
        <taxon>Tracheophyta</taxon>
        <taxon>Spermatophyta</taxon>
        <taxon>Magnoliopsida</taxon>
        <taxon>eudicotyledons</taxon>
        <taxon>Gunneridae</taxon>
        <taxon>Pentapetalae</taxon>
        <taxon>rosids</taxon>
        <taxon>fabids</taxon>
        <taxon>Fabales</taxon>
        <taxon>Fabaceae</taxon>
        <taxon>Papilionoideae</taxon>
        <taxon>50 kb inversion clade</taxon>
        <taxon>NPAAA clade</taxon>
        <taxon>Hologalegina</taxon>
        <taxon>IRL clade</taxon>
        <taxon>Trifolieae</taxon>
        <taxon>Medicago</taxon>
    </lineage>
</organism>
<name>I3S331_MEDTR</name>
<accession>I3S331</accession>
<proteinExistence type="evidence at transcript level"/>
<dbReference type="EMBL" id="BT134878">
    <property type="protein sequence ID" value="AFK34673.1"/>
    <property type="molecule type" value="mRNA"/>
</dbReference>